<dbReference type="InterPro" id="IPR008919">
    <property type="entry name" value="Retrov_capsid_N"/>
</dbReference>
<dbReference type="Pfam" id="PF02093">
    <property type="entry name" value="Gag_p30"/>
    <property type="match status" value="1"/>
</dbReference>
<reference evidence="3" key="1">
    <citation type="submission" date="2025-08" db="UniProtKB">
        <authorList>
            <consortium name="Ensembl"/>
        </authorList>
    </citation>
    <scope>IDENTIFICATION</scope>
</reference>
<dbReference type="InterPro" id="IPR003036">
    <property type="entry name" value="Gag_P30"/>
</dbReference>
<dbReference type="Proteomes" id="UP000694396">
    <property type="component" value="Unplaced"/>
</dbReference>
<evidence type="ECO:0000313" key="3">
    <source>
        <dbReference type="Ensembl" id="ENSCRFP00000009816.1"/>
    </source>
</evidence>
<dbReference type="InterPro" id="IPR050462">
    <property type="entry name" value="Retroviral_Gag-Pol_poly"/>
</dbReference>
<feature type="compositionally biased region" description="Low complexity" evidence="1">
    <location>
        <begin position="70"/>
        <end position="79"/>
    </location>
</feature>
<organism evidence="3 4">
    <name type="scientific">Cyanoderma ruficeps</name>
    <name type="common">rufous-capped babbler</name>
    <dbReference type="NCBI Taxonomy" id="181631"/>
    <lineage>
        <taxon>Eukaryota</taxon>
        <taxon>Metazoa</taxon>
        <taxon>Chordata</taxon>
        <taxon>Craniata</taxon>
        <taxon>Vertebrata</taxon>
        <taxon>Euteleostomi</taxon>
        <taxon>Archelosauria</taxon>
        <taxon>Archosauria</taxon>
        <taxon>Dinosauria</taxon>
        <taxon>Saurischia</taxon>
        <taxon>Theropoda</taxon>
        <taxon>Coelurosauria</taxon>
        <taxon>Aves</taxon>
        <taxon>Neognathae</taxon>
        <taxon>Neoaves</taxon>
        <taxon>Telluraves</taxon>
        <taxon>Australaves</taxon>
        <taxon>Passeriformes</taxon>
        <taxon>Sylvioidea</taxon>
        <taxon>Timaliidae</taxon>
        <taxon>Cyanoderma</taxon>
    </lineage>
</organism>
<dbReference type="SUPFAM" id="SSF47836">
    <property type="entry name" value="Retroviral matrix proteins"/>
    <property type="match status" value="1"/>
</dbReference>
<feature type="compositionally biased region" description="Pro residues" evidence="1">
    <location>
        <begin position="95"/>
        <end position="137"/>
    </location>
</feature>
<dbReference type="GO" id="GO:0019068">
    <property type="term" value="P:virion assembly"/>
    <property type="evidence" value="ECO:0007669"/>
    <property type="project" value="InterPro"/>
</dbReference>
<feature type="compositionally biased region" description="Polar residues" evidence="1">
    <location>
        <begin position="139"/>
        <end position="149"/>
    </location>
</feature>
<keyword evidence="4" id="KW-1185">Reference proteome</keyword>
<dbReference type="InterPro" id="IPR036946">
    <property type="entry name" value="G_retro_matrix_sf"/>
</dbReference>
<feature type="region of interest" description="Disordered" evidence="1">
    <location>
        <begin position="60"/>
        <end position="181"/>
    </location>
</feature>
<feature type="compositionally biased region" description="Basic and acidic residues" evidence="1">
    <location>
        <begin position="155"/>
        <end position="172"/>
    </location>
</feature>
<dbReference type="PANTHER" id="PTHR33166">
    <property type="entry name" value="GAG_P30 DOMAIN-CONTAINING PROTEIN"/>
    <property type="match status" value="1"/>
</dbReference>
<dbReference type="Gene3D" id="1.10.150.180">
    <property type="entry name" value="Gamma-retroviral matrix domain"/>
    <property type="match status" value="1"/>
</dbReference>
<evidence type="ECO:0000259" key="2">
    <source>
        <dbReference type="Pfam" id="PF02093"/>
    </source>
</evidence>
<dbReference type="AlphaFoldDB" id="A0A8C3QQW0"/>
<protein>
    <recommendedName>
        <fullName evidence="2">Core shell protein Gag P30 domain-containing protein</fullName>
    </recommendedName>
</protein>
<evidence type="ECO:0000313" key="4">
    <source>
        <dbReference type="Proteomes" id="UP000694396"/>
    </source>
</evidence>
<feature type="compositionally biased region" description="Polar residues" evidence="1">
    <location>
        <begin position="60"/>
        <end position="69"/>
    </location>
</feature>
<name>A0A8C3QQW0_9PASS</name>
<dbReference type="SUPFAM" id="SSF47943">
    <property type="entry name" value="Retrovirus capsid protein, N-terminal core domain"/>
    <property type="match status" value="1"/>
</dbReference>
<sequence>MEKLKGVLGGNPPIPRSSPLGCLLAHWKEGNFGQELRKDKLIDYCNVWWPDYVLSDNQRWPENGPSTSNPTPLTLTPPDTLTPPPLTPIQNASPGYPPPPPTPAQRFIPPPTPPQGYPPLPPTPTTPAPIPSGPLNPSPLESTAVSFPGNNLDLAVERERRGRGCRKYRTESSDSEEDGLDAPVAHRTRGRLAPAWPRTGKSVLKTGKQKRTIIAPLRQGVGADGPVFVKVPFSPADLVIWKQSAGTYRDNPDKVARVVKMIMKTQNPDWKDIQVILDTLMDETERDMVLRAARERAREDIRNGLVTGTVDYNFPTEDPEWDPNDPSGVDMLRLKKYQEWICIGVQTAIPRSVNWSKLYEIRQEKKESPSAFLERLKETARKYTDLQIDSEQARVQLAFIFIGQSQEDIRKKLQKLEGGELRNLDKLLEVAWKVNLHKGNNRNFKFIGNGRI</sequence>
<dbReference type="InterPro" id="IPR010999">
    <property type="entry name" value="Retrovr_matrix"/>
</dbReference>
<proteinExistence type="predicted"/>
<feature type="domain" description="Core shell protein Gag P30" evidence="2">
    <location>
        <begin position="237"/>
        <end position="434"/>
    </location>
</feature>
<dbReference type="Ensembl" id="ENSCRFT00000010169.1">
    <property type="protein sequence ID" value="ENSCRFP00000009816.1"/>
    <property type="gene ID" value="ENSCRFG00000007674.1"/>
</dbReference>
<dbReference type="Gene3D" id="1.10.375.10">
    <property type="entry name" value="Human Immunodeficiency Virus Type 1 Capsid Protein"/>
    <property type="match status" value="1"/>
</dbReference>
<accession>A0A8C3QQW0</accession>
<evidence type="ECO:0000256" key="1">
    <source>
        <dbReference type="SAM" id="MobiDB-lite"/>
    </source>
</evidence>
<reference evidence="3" key="2">
    <citation type="submission" date="2025-09" db="UniProtKB">
        <authorList>
            <consortium name="Ensembl"/>
        </authorList>
    </citation>
    <scope>IDENTIFICATION</scope>
</reference>